<reference evidence="1" key="1">
    <citation type="submission" date="2022-06" db="EMBL/GenBank/DDBJ databases">
        <title>Phylogenomic reconstructions and comparative analyses of Kickxellomycotina fungi.</title>
        <authorList>
            <person name="Reynolds N.K."/>
            <person name="Stajich J.E."/>
            <person name="Barry K."/>
            <person name="Grigoriev I.V."/>
            <person name="Crous P."/>
            <person name="Smith M.E."/>
        </authorList>
    </citation>
    <scope>NUCLEOTIDE SEQUENCE</scope>
    <source>
        <strain evidence="1">RSA 2271</strain>
    </source>
</reference>
<dbReference type="EMBL" id="JAMZIH010000750">
    <property type="protein sequence ID" value="KAJ1678915.1"/>
    <property type="molecule type" value="Genomic_DNA"/>
</dbReference>
<keyword evidence="2" id="KW-1185">Reference proteome</keyword>
<proteinExistence type="predicted"/>
<accession>A0ACC1HSB0</accession>
<gene>
    <name evidence="1" type="primary">BMS1_1</name>
    <name evidence="1" type="ORF">EV182_003093</name>
</gene>
<organism evidence="1 2">
    <name type="scientific">Spiromyces aspiralis</name>
    <dbReference type="NCBI Taxonomy" id="68401"/>
    <lineage>
        <taxon>Eukaryota</taxon>
        <taxon>Fungi</taxon>
        <taxon>Fungi incertae sedis</taxon>
        <taxon>Zoopagomycota</taxon>
        <taxon>Kickxellomycotina</taxon>
        <taxon>Kickxellomycetes</taxon>
        <taxon>Kickxellales</taxon>
        <taxon>Kickxellaceae</taxon>
        <taxon>Spiromyces</taxon>
    </lineage>
</organism>
<keyword evidence="1" id="KW-0378">Hydrolase</keyword>
<sequence>MVADRLEDLTDPELLHRNPKCNRTITLYGYLRGTNMKTGSSVHIPGVGDYAVDEISILNDPCAIPDKEKKRLDERHKLIYAPMSDVGGLIYDKDAVYINVPGNFTKAPAISDGDDAGVGADSATQAGLQDKGEKMVMELQDVDHSLVDSLRNASFRMFTGSKPISADDIIEEEEEEERKSAAGSADERVNEVLEIDENGRRRRRALFTDSGVDEADRDNVEQGEDIAYADTDSDLGNLSSDEEESQGVRLGSSEEEEEDEEERENGSGEIEKPVSTFDEWKVAMNERSQGAFYGRKRVNLMELVYGSRKSQSNGASGGLGADRDTSDSEGKGGAQSDDSEDFFKLRKRTKGSGGNGDRDDDNDDENEDDQLDSCKAGLVYDMLRRWDDTRAINAIRSRFITGKLNDVADQEGEGNDAEEGPENSDAESVVYGDFEDLEAGNDDGNSDDGGGGGSSSSDANEAGTGTDGDGDEDGEEGSSAGEGGHSVDEDEGEDDALRKKKEQLKRQFDAEYDDEEDDGPKKNFYEDQKEGIERQLQINREEFEDDDPELRAQVEGYRPGQYVRMLFHSMPCEMVENFDPAYPIIVGGLLPNESNFGFVQVRIKRHRWHKKILKTNDPLILSIGWRRFQTIPTYALSDRIKTRMLKYTPEHMHCLAVFYGPITAPNTGFCAVQSTSKHSADFRISATGVVLDIDQGTEIVKKLKLTGTPYKILKNSAFIKGMFNSPLEVAKFEGAQIRTVSGIRGQVKKAVSSPPGAFRATFEDKVLMSDIVFLKAWYPVKPKKFYNPVTSLLLKDKDKWEGMRLSVQIRRDKGIPIENNVDSHYKPIERTARRFNPLQVPRSLQAELPYASKPKNSTKKKRPGLMQRRAVLLEPEERRVVDLLNQINLLSKEQTMKRKAKKQAEREVYLKRKSKEEAIDQEHQKRRRKEFYKAQGITTLRQTEAGRKKSKGSGDVLD</sequence>
<protein>
    <submittedName>
        <fullName evidence="1">Glycoside hydrolase 2 (Mannanase, beta-galactosidase)</fullName>
    </submittedName>
</protein>
<evidence type="ECO:0000313" key="2">
    <source>
        <dbReference type="Proteomes" id="UP001145114"/>
    </source>
</evidence>
<comment type="caution">
    <text evidence="1">The sequence shown here is derived from an EMBL/GenBank/DDBJ whole genome shotgun (WGS) entry which is preliminary data.</text>
</comment>
<evidence type="ECO:0000313" key="1">
    <source>
        <dbReference type="EMBL" id="KAJ1678915.1"/>
    </source>
</evidence>
<name>A0ACC1HSB0_9FUNG</name>
<dbReference type="Proteomes" id="UP001145114">
    <property type="component" value="Unassembled WGS sequence"/>
</dbReference>